<name>A0A4U8UHE3_STECR</name>
<dbReference type="InterPro" id="IPR035979">
    <property type="entry name" value="RBD_domain_sf"/>
</dbReference>
<protein>
    <recommendedName>
        <fullName evidence="2">RRM domain-containing protein</fullName>
    </recommendedName>
</protein>
<dbReference type="OrthoDB" id="296632at2759"/>
<reference evidence="3 4" key="1">
    <citation type="journal article" date="2015" name="Genome Biol.">
        <title>Comparative genomics of Steinernema reveals deeply conserved gene regulatory networks.</title>
        <authorList>
            <person name="Dillman A.R."/>
            <person name="Macchietto M."/>
            <person name="Porter C.F."/>
            <person name="Rogers A."/>
            <person name="Williams B."/>
            <person name="Antoshechkin I."/>
            <person name="Lee M.M."/>
            <person name="Goodwin Z."/>
            <person name="Lu X."/>
            <person name="Lewis E.E."/>
            <person name="Goodrich-Blair H."/>
            <person name="Stock S.P."/>
            <person name="Adams B.J."/>
            <person name="Sternberg P.W."/>
            <person name="Mortazavi A."/>
        </authorList>
    </citation>
    <scope>NUCLEOTIDE SEQUENCE [LARGE SCALE GENOMIC DNA]</scope>
    <source>
        <strain evidence="3 4">ALL</strain>
    </source>
</reference>
<dbReference type="InterPro" id="IPR012677">
    <property type="entry name" value="Nucleotide-bd_a/b_plait_sf"/>
</dbReference>
<dbReference type="PROSITE" id="PS50102">
    <property type="entry name" value="RRM"/>
    <property type="match status" value="1"/>
</dbReference>
<keyword evidence="4" id="KW-1185">Reference proteome</keyword>
<dbReference type="GO" id="GO:0003723">
    <property type="term" value="F:RNA binding"/>
    <property type="evidence" value="ECO:0007669"/>
    <property type="project" value="UniProtKB-UniRule"/>
</dbReference>
<gene>
    <name evidence="3" type="ORF">L596_000155</name>
</gene>
<dbReference type="Pfam" id="PF00076">
    <property type="entry name" value="RRM_1"/>
    <property type="match status" value="1"/>
</dbReference>
<dbReference type="Proteomes" id="UP000298663">
    <property type="component" value="Unassembled WGS sequence"/>
</dbReference>
<dbReference type="SMART" id="SM00360">
    <property type="entry name" value="RRM"/>
    <property type="match status" value="1"/>
</dbReference>
<dbReference type="CDD" id="cd12421">
    <property type="entry name" value="RRM1_PTBP1_hnRNPL_like"/>
    <property type="match status" value="1"/>
</dbReference>
<dbReference type="EMBL" id="AZBU02000001">
    <property type="protein sequence ID" value="TMS32294.1"/>
    <property type="molecule type" value="Genomic_DNA"/>
</dbReference>
<proteinExistence type="predicted"/>
<dbReference type="STRING" id="34508.A0A4U8UHE3"/>
<dbReference type="SUPFAM" id="SSF54928">
    <property type="entry name" value="RNA-binding domain, RBD"/>
    <property type="match status" value="1"/>
</dbReference>
<keyword evidence="1" id="KW-0694">RNA-binding</keyword>
<feature type="domain" description="RRM" evidence="2">
    <location>
        <begin position="109"/>
        <end position="183"/>
    </location>
</feature>
<evidence type="ECO:0000256" key="1">
    <source>
        <dbReference type="PROSITE-ProRule" id="PRU00176"/>
    </source>
</evidence>
<dbReference type="AlphaFoldDB" id="A0A4U8UHE3"/>
<dbReference type="PANTHER" id="PTHR15592">
    <property type="entry name" value="MATRIN 3/NUCLEAR PROTEIN 220-RELATED"/>
    <property type="match status" value="1"/>
</dbReference>
<dbReference type="Gene3D" id="3.30.70.330">
    <property type="match status" value="1"/>
</dbReference>
<evidence type="ECO:0000313" key="3">
    <source>
        <dbReference type="EMBL" id="TMS32294.1"/>
    </source>
</evidence>
<evidence type="ECO:0000259" key="2">
    <source>
        <dbReference type="PROSITE" id="PS50102"/>
    </source>
</evidence>
<organism evidence="3 4">
    <name type="scientific">Steinernema carpocapsae</name>
    <name type="common">Entomopathogenic nematode</name>
    <dbReference type="NCBI Taxonomy" id="34508"/>
    <lineage>
        <taxon>Eukaryota</taxon>
        <taxon>Metazoa</taxon>
        <taxon>Ecdysozoa</taxon>
        <taxon>Nematoda</taxon>
        <taxon>Chromadorea</taxon>
        <taxon>Rhabditida</taxon>
        <taxon>Tylenchina</taxon>
        <taxon>Panagrolaimomorpha</taxon>
        <taxon>Strongyloidoidea</taxon>
        <taxon>Steinernematidae</taxon>
        <taxon>Steinernema</taxon>
    </lineage>
</organism>
<comment type="caution">
    <text evidence="3">The sequence shown here is derived from an EMBL/GenBank/DDBJ whole genome shotgun (WGS) entry which is preliminary data.</text>
</comment>
<sequence>MSKRGPNDLIPIANGGILVMTADTDAKKAKLDTSLTLGGAVSAGGASPCFPSSTASIVSNSSTAGIFPTSNFMGSVTLSATVVPSNLNDPTRVTAINTAIGLEAPAKSRVVHLRNIPSDLTEFELLHFCIPYGRIVNHLLLKGKNQAFVEYGTLEDAQRIVVTMDAYPHAIRGRTMFVQYSTHQELKTEVKASSNNSADEVGLFCECLRVHRHIMLGFTKASVHFSGKCLPYNDSFFNFPTCQKVLKTVVFS</sequence>
<evidence type="ECO:0000313" key="4">
    <source>
        <dbReference type="Proteomes" id="UP000298663"/>
    </source>
</evidence>
<dbReference type="InterPro" id="IPR000504">
    <property type="entry name" value="RRM_dom"/>
</dbReference>
<reference evidence="3 4" key="2">
    <citation type="journal article" date="2019" name="G3 (Bethesda)">
        <title>Hybrid Assembly of the Genome of the Entomopathogenic Nematode Steinernema carpocapsae Identifies the X-Chromosome.</title>
        <authorList>
            <person name="Serra L."/>
            <person name="Macchietto M."/>
            <person name="Macias-Munoz A."/>
            <person name="McGill C.J."/>
            <person name="Rodriguez I.M."/>
            <person name="Rodriguez B."/>
            <person name="Murad R."/>
            <person name="Mortazavi A."/>
        </authorList>
    </citation>
    <scope>NUCLEOTIDE SEQUENCE [LARGE SCALE GENOMIC DNA]</scope>
    <source>
        <strain evidence="3 4">ALL</strain>
    </source>
</reference>
<accession>A0A4U8UHE3</accession>